<evidence type="ECO:0000256" key="1">
    <source>
        <dbReference type="SAM" id="SignalP"/>
    </source>
</evidence>
<keyword evidence="2" id="KW-0614">Plasmid</keyword>
<evidence type="ECO:0000313" key="2">
    <source>
        <dbReference type="EMBL" id="AOB42315.1"/>
    </source>
</evidence>
<protein>
    <submittedName>
        <fullName evidence="2">Uncharacterized protein</fullName>
    </submittedName>
</protein>
<feature type="signal peptide" evidence="1">
    <location>
        <begin position="1"/>
        <end position="18"/>
    </location>
</feature>
<name>A0A1B2RCC9_ACIBA</name>
<dbReference type="EMBL" id="KX118105">
    <property type="protein sequence ID" value="AOB42315.1"/>
    <property type="molecule type" value="Genomic_DNA"/>
</dbReference>
<keyword evidence="1" id="KW-0732">Signal</keyword>
<accession>A0A1B2RCC9</accession>
<dbReference type="RefSeq" id="WP_064534726.1">
    <property type="nucleotide sequence ID" value="NZ_JAMKXD010000013.1"/>
</dbReference>
<feature type="chain" id="PRO_5008541193" evidence="1">
    <location>
        <begin position="19"/>
        <end position="145"/>
    </location>
</feature>
<sequence length="145" mass="16840">MKKLFISFCFMIPVVSFAQQPKWELVNAFVQSKEELVKVYLDKNSVKTNDNDVRSFDMKMIYPNSKHNFQANFTVMCSRGYYLEDKYLGKPNSPKEWAYIFTRNTVMGDIKLTPSLAFHAVCADRLWKNNDVNTIEFQNKAAGSL</sequence>
<dbReference type="AlphaFoldDB" id="A0A1B2RCC9"/>
<organism evidence="2">
    <name type="scientific">Acinetobacter baumannii</name>
    <dbReference type="NCBI Taxonomy" id="470"/>
    <lineage>
        <taxon>Bacteria</taxon>
        <taxon>Pseudomonadati</taxon>
        <taxon>Pseudomonadota</taxon>
        <taxon>Gammaproteobacteria</taxon>
        <taxon>Moraxellales</taxon>
        <taxon>Moraxellaceae</taxon>
        <taxon>Acinetobacter</taxon>
        <taxon>Acinetobacter calcoaceticus/baumannii complex</taxon>
    </lineage>
</organism>
<reference evidence="2" key="1">
    <citation type="journal article" date="2016" name="Gut Pathog.">
        <title>Genome sequence of OXA-23 producing Acinetobacter baumannii IHIT7853, a carbapenem-resistant strain from a cat belonging to international clone IC1.</title>
        <authorList>
            <person name="Ewers C."/>
            <person name="Klotz P."/>
            <person name="Scheufen S."/>
            <person name="Leidner U."/>
            <person name="Gottig S."/>
            <person name="Semmler T."/>
        </authorList>
    </citation>
    <scope>NUCLEOTIDE SEQUENCE</scope>
    <source>
        <strain evidence="2">IHIT7853</strain>
        <plasmid evidence="2">IHIT7853-OXA-23</plasmid>
    </source>
</reference>
<proteinExistence type="predicted"/>
<geneLocation type="plasmid" evidence="2">
    <name>IHIT7853-OXA-23</name>
</geneLocation>